<comment type="caution">
    <text evidence="1">The sequence shown here is derived from an EMBL/GenBank/DDBJ whole genome shotgun (WGS) entry which is preliminary data.</text>
</comment>
<dbReference type="Proteomes" id="UP000178583">
    <property type="component" value="Unassembled WGS sequence"/>
</dbReference>
<dbReference type="STRING" id="1797472.A2215_01105"/>
<organism evidence="1 2">
    <name type="scientific">Candidatus Berkelbacteria bacterium RIFOXYA2_FULL_43_10</name>
    <dbReference type="NCBI Taxonomy" id="1797472"/>
    <lineage>
        <taxon>Bacteria</taxon>
        <taxon>Candidatus Berkelbacteria</taxon>
    </lineage>
</organism>
<dbReference type="EMBL" id="MEZY01000005">
    <property type="protein sequence ID" value="OGD65797.1"/>
    <property type="molecule type" value="Genomic_DNA"/>
</dbReference>
<name>A0A1F5EEC4_9BACT</name>
<evidence type="ECO:0000313" key="1">
    <source>
        <dbReference type="EMBL" id="OGD65797.1"/>
    </source>
</evidence>
<reference evidence="1 2" key="1">
    <citation type="journal article" date="2016" name="Nat. Commun.">
        <title>Thousands of microbial genomes shed light on interconnected biogeochemical processes in an aquifer system.</title>
        <authorList>
            <person name="Anantharaman K."/>
            <person name="Brown C.T."/>
            <person name="Hug L.A."/>
            <person name="Sharon I."/>
            <person name="Castelle C.J."/>
            <person name="Probst A.J."/>
            <person name="Thomas B.C."/>
            <person name="Singh A."/>
            <person name="Wilkins M.J."/>
            <person name="Karaoz U."/>
            <person name="Brodie E.L."/>
            <person name="Williams K.H."/>
            <person name="Hubbard S.S."/>
            <person name="Banfield J.F."/>
        </authorList>
    </citation>
    <scope>NUCLEOTIDE SEQUENCE [LARGE SCALE GENOMIC DNA]</scope>
</reference>
<accession>A0A1F5EEC4</accession>
<evidence type="ECO:0000313" key="2">
    <source>
        <dbReference type="Proteomes" id="UP000178583"/>
    </source>
</evidence>
<dbReference type="AlphaFoldDB" id="A0A1F5EEC4"/>
<protein>
    <submittedName>
        <fullName evidence="1">Uncharacterized protein</fullName>
    </submittedName>
</protein>
<proteinExistence type="predicted"/>
<gene>
    <name evidence="1" type="ORF">A2215_01105</name>
</gene>
<sequence>MWGIVGNYLTEVLHRIAQNNHTEKTQKITEYFGGEGRKMTRPKTKIVKTKIIKTKSKTLTIKV</sequence>